<gene>
    <name evidence="6" type="ORF">BU23DRAFT_587189</name>
</gene>
<keyword evidence="2" id="KW-0227">DNA damage</keyword>
<dbReference type="PANTHER" id="PTHR22980:SF0">
    <property type="entry name" value="CENTROMERE PROTEIN S"/>
    <property type="match status" value="1"/>
</dbReference>
<sequence length="127" mass="13910">MSSTDESTEDRLKSALWYTIGHFVDTSSTTESFNATPQFIGALTELVYTHIQNSARDLELFSKHAGRKVVTADDVMLLTRRNEALEGILKAELDRMRAEEGRGEEGPKKRGRPAAAAGAKGKGKGKK</sequence>
<dbReference type="GO" id="GO:0003677">
    <property type="term" value="F:DNA binding"/>
    <property type="evidence" value="ECO:0007669"/>
    <property type="project" value="UniProtKB-KW"/>
</dbReference>
<dbReference type="InterPro" id="IPR009072">
    <property type="entry name" value="Histone-fold"/>
</dbReference>
<keyword evidence="7" id="KW-1185">Reference proteome</keyword>
<organism evidence="6 7">
    <name type="scientific">Bimuria novae-zelandiae CBS 107.79</name>
    <dbReference type="NCBI Taxonomy" id="1447943"/>
    <lineage>
        <taxon>Eukaryota</taxon>
        <taxon>Fungi</taxon>
        <taxon>Dikarya</taxon>
        <taxon>Ascomycota</taxon>
        <taxon>Pezizomycotina</taxon>
        <taxon>Dothideomycetes</taxon>
        <taxon>Pleosporomycetidae</taxon>
        <taxon>Pleosporales</taxon>
        <taxon>Massarineae</taxon>
        <taxon>Didymosphaeriaceae</taxon>
        <taxon>Bimuria</taxon>
    </lineage>
</organism>
<evidence type="ECO:0000256" key="4">
    <source>
        <dbReference type="ARBA" id="ARBA00023204"/>
    </source>
</evidence>
<reference evidence="6" key="1">
    <citation type="journal article" date="2020" name="Stud. Mycol.">
        <title>101 Dothideomycetes genomes: a test case for predicting lifestyles and emergence of pathogens.</title>
        <authorList>
            <person name="Haridas S."/>
            <person name="Albert R."/>
            <person name="Binder M."/>
            <person name="Bloem J."/>
            <person name="Labutti K."/>
            <person name="Salamov A."/>
            <person name="Andreopoulos B."/>
            <person name="Baker S."/>
            <person name="Barry K."/>
            <person name="Bills G."/>
            <person name="Bluhm B."/>
            <person name="Cannon C."/>
            <person name="Castanera R."/>
            <person name="Culley D."/>
            <person name="Daum C."/>
            <person name="Ezra D."/>
            <person name="Gonzalez J."/>
            <person name="Henrissat B."/>
            <person name="Kuo A."/>
            <person name="Liang C."/>
            <person name="Lipzen A."/>
            <person name="Lutzoni F."/>
            <person name="Magnuson J."/>
            <person name="Mondo S."/>
            <person name="Nolan M."/>
            <person name="Ohm R."/>
            <person name="Pangilinan J."/>
            <person name="Park H.-J."/>
            <person name="Ramirez L."/>
            <person name="Alfaro M."/>
            <person name="Sun H."/>
            <person name="Tritt A."/>
            <person name="Yoshinaga Y."/>
            <person name="Zwiers L.-H."/>
            <person name="Turgeon B."/>
            <person name="Goodwin S."/>
            <person name="Spatafora J."/>
            <person name="Crous P."/>
            <person name="Grigoriev I."/>
        </authorList>
    </citation>
    <scope>NUCLEOTIDE SEQUENCE</scope>
    <source>
        <strain evidence="6">CBS 107.79</strain>
    </source>
</reference>
<dbReference type="GO" id="GO:0046982">
    <property type="term" value="F:protein heterodimerization activity"/>
    <property type="evidence" value="ECO:0007669"/>
    <property type="project" value="InterPro"/>
</dbReference>
<dbReference type="InterPro" id="IPR029003">
    <property type="entry name" value="CENP-S/Mhf1"/>
</dbReference>
<dbReference type="Pfam" id="PF15630">
    <property type="entry name" value="CENP-S"/>
    <property type="match status" value="1"/>
</dbReference>
<accession>A0A6A5VLN3</accession>
<name>A0A6A5VLN3_9PLEO</name>
<evidence type="ECO:0000256" key="2">
    <source>
        <dbReference type="ARBA" id="ARBA00022763"/>
    </source>
</evidence>
<dbReference type="OrthoDB" id="1872155at2759"/>
<evidence type="ECO:0000256" key="3">
    <source>
        <dbReference type="ARBA" id="ARBA00023125"/>
    </source>
</evidence>
<comment type="similarity">
    <text evidence="1">Belongs to the TAF9 family. CENP-S/MHF1 subfamily.</text>
</comment>
<feature type="region of interest" description="Disordered" evidence="5">
    <location>
        <begin position="94"/>
        <end position="127"/>
    </location>
</feature>
<dbReference type="GO" id="GO:0006281">
    <property type="term" value="P:DNA repair"/>
    <property type="evidence" value="ECO:0007669"/>
    <property type="project" value="UniProtKB-KW"/>
</dbReference>
<protein>
    <recommendedName>
        <fullName evidence="8">Apoptosis-inducing TAF9-like domain 1 family protein</fullName>
    </recommendedName>
</protein>
<dbReference type="Proteomes" id="UP000800036">
    <property type="component" value="Unassembled WGS sequence"/>
</dbReference>
<dbReference type="GO" id="GO:0071821">
    <property type="term" value="C:FANCM-MHF complex"/>
    <property type="evidence" value="ECO:0007669"/>
    <property type="project" value="InterPro"/>
</dbReference>
<dbReference type="GO" id="GO:0003682">
    <property type="term" value="F:chromatin binding"/>
    <property type="evidence" value="ECO:0007669"/>
    <property type="project" value="TreeGrafter"/>
</dbReference>
<evidence type="ECO:0008006" key="8">
    <source>
        <dbReference type="Google" id="ProtNLM"/>
    </source>
</evidence>
<proteinExistence type="inferred from homology"/>
<feature type="compositionally biased region" description="Basic and acidic residues" evidence="5">
    <location>
        <begin position="94"/>
        <end position="108"/>
    </location>
</feature>
<keyword evidence="3" id="KW-0238">DNA-binding</keyword>
<dbReference type="CDD" id="cd22919">
    <property type="entry name" value="HFD_CENP-S"/>
    <property type="match status" value="1"/>
</dbReference>
<evidence type="ECO:0000313" key="6">
    <source>
        <dbReference type="EMBL" id="KAF1978214.1"/>
    </source>
</evidence>
<dbReference type="EMBL" id="ML976661">
    <property type="protein sequence ID" value="KAF1978214.1"/>
    <property type="molecule type" value="Genomic_DNA"/>
</dbReference>
<evidence type="ECO:0000313" key="7">
    <source>
        <dbReference type="Proteomes" id="UP000800036"/>
    </source>
</evidence>
<dbReference type="SUPFAM" id="SSF47113">
    <property type="entry name" value="Histone-fold"/>
    <property type="match status" value="1"/>
</dbReference>
<evidence type="ECO:0000256" key="5">
    <source>
        <dbReference type="SAM" id="MobiDB-lite"/>
    </source>
</evidence>
<dbReference type="Gene3D" id="1.10.20.10">
    <property type="entry name" value="Histone, subunit A"/>
    <property type="match status" value="1"/>
</dbReference>
<keyword evidence="4" id="KW-0234">DNA repair</keyword>
<evidence type="ECO:0000256" key="1">
    <source>
        <dbReference type="ARBA" id="ARBA00006612"/>
    </source>
</evidence>
<dbReference type="PANTHER" id="PTHR22980">
    <property type="entry name" value="CORTISTATIN"/>
    <property type="match status" value="1"/>
</dbReference>
<dbReference type="GO" id="GO:0000712">
    <property type="term" value="P:resolution of meiotic recombination intermediates"/>
    <property type="evidence" value="ECO:0007669"/>
    <property type="project" value="TreeGrafter"/>
</dbReference>
<dbReference type="AlphaFoldDB" id="A0A6A5VLN3"/>
<dbReference type="GO" id="GO:0031297">
    <property type="term" value="P:replication fork processing"/>
    <property type="evidence" value="ECO:0007669"/>
    <property type="project" value="TreeGrafter"/>
</dbReference>